<evidence type="ECO:0000256" key="12">
    <source>
        <dbReference type="SAM" id="MobiDB-lite"/>
    </source>
</evidence>
<comment type="cofactor">
    <cofactor evidence="7 11">
        <name>[4Fe-4S] cluster</name>
        <dbReference type="ChEBI" id="CHEBI:49883"/>
    </cofactor>
    <text evidence="7 11">Binds 1 [4Fe-4S] cluster per subunit.</text>
</comment>
<dbReference type="SUPFAM" id="SSF56235">
    <property type="entry name" value="N-terminal nucleophile aminohydrolases (Ntn hydrolases)"/>
    <property type="match status" value="1"/>
</dbReference>
<comment type="function">
    <text evidence="7">Catalyzes the formation of phosphoribosylamine from phosphoribosylpyrophosphate (PRPP) and glutamine.</text>
</comment>
<comment type="cofactor">
    <cofactor evidence="7 10">
        <name>Mg(2+)</name>
        <dbReference type="ChEBI" id="CHEBI:18420"/>
    </cofactor>
    <text evidence="7 10">Binds 1 Mg(2+) ion per subunit.</text>
</comment>
<feature type="binding site" evidence="7 10">
    <location>
        <position position="301"/>
    </location>
    <ligand>
        <name>Mg(2+)</name>
        <dbReference type="ChEBI" id="CHEBI:18420"/>
    </ligand>
</feature>
<sequence length="491" mass="53608">MSDGRVANPDGMTEKCGVVGVSLRDRAAARPLYYSLYALQHRGQESAGIITHDGFQQHSHVEMGLVGDAFDQSDVEDLNGAAGIGHVRYPTAGSVDSSCAQPFSVSFKSGSLGLSHNGNLVNADEIRDELAGMGHAFTSDGDTEVIAHDLARNLLDEDLVRAVKRTMGRIHGSYSLTIMHDDTVLGVRDPEGNRPLCIGELEDGYILASESAAIDTLDGELVRDVKPGELVVLHEDGTGFDTYQLFDRDDTAHCFFEHVYFARPDSVIDDKLVYEVRRELGRQLWEESGVESDVVMPVPDSGRAFASGYAEAAQEEGEDLEFAEGLMKNRYVGRTFIMPTQDERERAVRLKLNPIKSTIEGKTVTIIDDSIVRGTTSTQLIQLLKDVGAEEVHVRIGAPQIIAPCYMGIDMATREELIASDRSTEEIRDEIQADSLSYLSIDAVAEALAASRGDLCLGCVTGEYPYDIEGEDTDRDVTRPVIDDISQPADD</sequence>
<keyword evidence="3 7" id="KW-0328">Glycosyltransferase</keyword>
<dbReference type="Gene3D" id="3.60.20.10">
    <property type="entry name" value="Glutamine Phosphoribosylpyrophosphate, subunit 1, domain 1"/>
    <property type="match status" value="1"/>
</dbReference>
<feature type="binding site" evidence="7 11">
    <location>
        <position position="456"/>
    </location>
    <ligand>
        <name>[4Fe-4S] cluster</name>
        <dbReference type="ChEBI" id="CHEBI:49883"/>
    </ligand>
</feature>
<dbReference type="Proteomes" id="UP000219453">
    <property type="component" value="Unassembled WGS sequence"/>
</dbReference>
<dbReference type="PANTHER" id="PTHR11907">
    <property type="entry name" value="AMIDOPHOSPHORIBOSYLTRANSFERASE"/>
    <property type="match status" value="1"/>
</dbReference>
<dbReference type="Pfam" id="PF00156">
    <property type="entry name" value="Pribosyltran"/>
    <property type="match status" value="1"/>
</dbReference>
<dbReference type="InterPro" id="IPR000836">
    <property type="entry name" value="PRTase_dom"/>
</dbReference>
<comment type="similarity">
    <text evidence="2 7 8">In the C-terminal section; belongs to the purine/pyrimidine phosphoribosyltransferase family.</text>
</comment>
<dbReference type="NCBIfam" id="TIGR01134">
    <property type="entry name" value="purF"/>
    <property type="match status" value="1"/>
</dbReference>
<comment type="catalytic activity">
    <reaction evidence="7 8">
        <text>5-phospho-beta-D-ribosylamine + L-glutamate + diphosphate = 5-phospho-alpha-D-ribose 1-diphosphate + L-glutamine + H2O</text>
        <dbReference type="Rhea" id="RHEA:14905"/>
        <dbReference type="ChEBI" id="CHEBI:15377"/>
        <dbReference type="ChEBI" id="CHEBI:29985"/>
        <dbReference type="ChEBI" id="CHEBI:33019"/>
        <dbReference type="ChEBI" id="CHEBI:58017"/>
        <dbReference type="ChEBI" id="CHEBI:58359"/>
        <dbReference type="ChEBI" id="CHEBI:58681"/>
        <dbReference type="EC" id="2.4.2.14"/>
    </reaction>
</comment>
<dbReference type="GO" id="GO:0000287">
    <property type="term" value="F:magnesium ion binding"/>
    <property type="evidence" value="ECO:0007669"/>
    <property type="project" value="UniProtKB-UniRule"/>
</dbReference>
<feature type="region of interest" description="Disordered" evidence="12">
    <location>
        <begin position="470"/>
        <end position="491"/>
    </location>
</feature>
<dbReference type="Gene3D" id="3.40.50.2020">
    <property type="match status" value="1"/>
</dbReference>
<dbReference type="PROSITE" id="PS51278">
    <property type="entry name" value="GATASE_TYPE_2"/>
    <property type="match status" value="1"/>
</dbReference>
<dbReference type="InterPro" id="IPR005854">
    <property type="entry name" value="PurF"/>
</dbReference>
<name>A0A285N3B3_NATPI</name>
<dbReference type="InterPro" id="IPR035584">
    <property type="entry name" value="PurF_N"/>
</dbReference>
<feature type="binding site" evidence="7 11">
    <location>
        <position position="254"/>
    </location>
    <ligand>
        <name>[4Fe-4S] cluster</name>
        <dbReference type="ChEBI" id="CHEBI:49883"/>
    </ligand>
</feature>
<dbReference type="CDD" id="cd00715">
    <property type="entry name" value="GPATase_N"/>
    <property type="match status" value="1"/>
</dbReference>
<keyword evidence="4 7" id="KW-0808">Transferase</keyword>
<organism evidence="14 15">
    <name type="scientific">Natronoarchaeum philippinense</name>
    <dbReference type="NCBI Taxonomy" id="558529"/>
    <lineage>
        <taxon>Archaea</taxon>
        <taxon>Methanobacteriati</taxon>
        <taxon>Methanobacteriota</taxon>
        <taxon>Stenosarchaea group</taxon>
        <taxon>Halobacteria</taxon>
        <taxon>Halobacteriales</taxon>
        <taxon>Natronoarchaeaceae</taxon>
    </lineage>
</organism>
<evidence type="ECO:0000313" key="14">
    <source>
        <dbReference type="EMBL" id="SNZ03920.1"/>
    </source>
</evidence>
<evidence type="ECO:0000256" key="10">
    <source>
        <dbReference type="PIRSR" id="PIRSR000485-2"/>
    </source>
</evidence>
<evidence type="ECO:0000256" key="11">
    <source>
        <dbReference type="PIRSR" id="PIRSR000485-3"/>
    </source>
</evidence>
<dbReference type="HAMAP" id="MF_01931">
    <property type="entry name" value="PurF"/>
    <property type="match status" value="1"/>
</dbReference>
<comment type="pathway">
    <text evidence="1 7 8">Purine metabolism; IMP biosynthesis via de novo pathway; N(1)-(5-phospho-D-ribosyl)glycinamide from 5-phospho-alpha-D-ribose 1-diphosphate: step 1/2.</text>
</comment>
<dbReference type="PIRSF" id="PIRSF000485">
    <property type="entry name" value="Amd_phspho_trans"/>
    <property type="match status" value="1"/>
</dbReference>
<dbReference type="CDD" id="cd06223">
    <property type="entry name" value="PRTases_typeI"/>
    <property type="match status" value="1"/>
</dbReference>
<dbReference type="EC" id="2.4.2.14" evidence="7"/>
<keyword evidence="6 7" id="KW-0315">Glutamine amidotransferase</keyword>
<feature type="binding site" evidence="7 11">
    <location>
        <position position="459"/>
    </location>
    <ligand>
        <name>[4Fe-4S] cluster</name>
        <dbReference type="ChEBI" id="CHEBI:49883"/>
    </ligand>
</feature>
<dbReference type="UniPathway" id="UPA00074">
    <property type="reaction ID" value="UER00124"/>
</dbReference>
<dbReference type="GO" id="GO:0004044">
    <property type="term" value="F:amidophosphoribosyltransferase activity"/>
    <property type="evidence" value="ECO:0007669"/>
    <property type="project" value="UniProtKB-UniRule"/>
</dbReference>
<evidence type="ECO:0000313" key="15">
    <source>
        <dbReference type="Proteomes" id="UP000219453"/>
    </source>
</evidence>
<keyword evidence="7" id="KW-0004">4Fe-4S</keyword>
<feature type="binding site" evidence="7 10">
    <location>
        <position position="369"/>
    </location>
    <ligand>
        <name>Mg(2+)</name>
        <dbReference type="ChEBI" id="CHEBI:18420"/>
    </ligand>
</feature>
<keyword evidence="7 10" id="KW-0460">Magnesium</keyword>
<evidence type="ECO:0000256" key="6">
    <source>
        <dbReference type="ARBA" id="ARBA00022962"/>
    </source>
</evidence>
<evidence type="ECO:0000256" key="8">
    <source>
        <dbReference type="PIRNR" id="PIRNR000485"/>
    </source>
</evidence>
<dbReference type="AlphaFoldDB" id="A0A285N3B3"/>
<dbReference type="GO" id="GO:0051539">
    <property type="term" value="F:4 iron, 4 sulfur cluster binding"/>
    <property type="evidence" value="ECO:0007669"/>
    <property type="project" value="UniProtKB-KW"/>
</dbReference>
<dbReference type="GO" id="GO:0009113">
    <property type="term" value="P:purine nucleobase biosynthetic process"/>
    <property type="evidence" value="ECO:0007669"/>
    <property type="project" value="UniProtKB-UniRule"/>
</dbReference>
<proteinExistence type="inferred from homology"/>
<dbReference type="EMBL" id="OBEJ01000001">
    <property type="protein sequence ID" value="SNZ03920.1"/>
    <property type="molecule type" value="Genomic_DNA"/>
</dbReference>
<dbReference type="GO" id="GO:0006189">
    <property type="term" value="P:'de novo' IMP biosynthetic process"/>
    <property type="evidence" value="ECO:0007669"/>
    <property type="project" value="UniProtKB-UniRule"/>
</dbReference>
<dbReference type="SUPFAM" id="SSF53271">
    <property type="entry name" value="PRTase-like"/>
    <property type="match status" value="1"/>
</dbReference>
<evidence type="ECO:0000256" key="2">
    <source>
        <dbReference type="ARBA" id="ARBA00010138"/>
    </source>
</evidence>
<reference evidence="14 15" key="1">
    <citation type="submission" date="2017-09" db="EMBL/GenBank/DDBJ databases">
        <authorList>
            <person name="Ehlers B."/>
            <person name="Leendertz F.H."/>
        </authorList>
    </citation>
    <scope>NUCLEOTIDE SEQUENCE [LARGE SCALE GENOMIC DNA]</scope>
    <source>
        <strain evidence="14 15">DSM 27208</strain>
    </source>
</reference>
<dbReference type="InterPro" id="IPR029057">
    <property type="entry name" value="PRTase-like"/>
</dbReference>
<evidence type="ECO:0000256" key="1">
    <source>
        <dbReference type="ARBA" id="ARBA00005209"/>
    </source>
</evidence>
<protein>
    <recommendedName>
        <fullName evidence="7">Amidophosphoribosyltransferase</fullName>
        <shortName evidence="7">ATase</shortName>
        <ecNumber evidence="7">2.4.2.14</ecNumber>
    </recommendedName>
    <alternativeName>
        <fullName evidence="7">Glutamine phosphoribosylpyrophosphate amidotransferase</fullName>
        <shortName evidence="7">GPATase</shortName>
    </alternativeName>
</protein>
<keyword evidence="7 11" id="KW-0408">Iron</keyword>
<keyword evidence="7 10" id="KW-0479">Metal-binding</keyword>
<evidence type="ECO:0000256" key="3">
    <source>
        <dbReference type="ARBA" id="ARBA00022676"/>
    </source>
</evidence>
<gene>
    <name evidence="7" type="primary">purF</name>
    <name evidence="14" type="ORF">SAMN06269185_0403</name>
</gene>
<keyword evidence="15" id="KW-1185">Reference proteome</keyword>
<evidence type="ECO:0000256" key="7">
    <source>
        <dbReference type="HAMAP-Rule" id="MF_01931"/>
    </source>
</evidence>
<feature type="binding site" evidence="7 11">
    <location>
        <position position="405"/>
    </location>
    <ligand>
        <name>[4Fe-4S] cluster</name>
        <dbReference type="ChEBI" id="CHEBI:49883"/>
    </ligand>
</feature>
<feature type="domain" description="Glutamine amidotransferase type-2" evidence="13">
    <location>
        <begin position="16"/>
        <end position="236"/>
    </location>
</feature>
<accession>A0A285N3B3</accession>
<dbReference type="InterPro" id="IPR017932">
    <property type="entry name" value="GATase_2_dom"/>
</dbReference>
<keyword evidence="5 7" id="KW-0658">Purine biosynthesis</keyword>
<evidence type="ECO:0000256" key="4">
    <source>
        <dbReference type="ARBA" id="ARBA00022679"/>
    </source>
</evidence>
<evidence type="ECO:0000256" key="5">
    <source>
        <dbReference type="ARBA" id="ARBA00022755"/>
    </source>
</evidence>
<keyword evidence="7 11" id="KW-0411">Iron-sulfur</keyword>
<evidence type="ECO:0000256" key="9">
    <source>
        <dbReference type="PIRSR" id="PIRSR000485-1"/>
    </source>
</evidence>
<dbReference type="InterPro" id="IPR029055">
    <property type="entry name" value="Ntn_hydrolases_N"/>
</dbReference>
<evidence type="ECO:0000259" key="13">
    <source>
        <dbReference type="PROSITE" id="PS51278"/>
    </source>
</evidence>
<feature type="binding site" evidence="7 10">
    <location>
        <position position="368"/>
    </location>
    <ligand>
        <name>Mg(2+)</name>
        <dbReference type="ChEBI" id="CHEBI:18420"/>
    </ligand>
</feature>
<dbReference type="Pfam" id="PF13522">
    <property type="entry name" value="GATase_6"/>
    <property type="match status" value="1"/>
</dbReference>
<feature type="active site" description="Nucleophile" evidence="7 9">
    <location>
        <position position="16"/>
    </location>
</feature>